<feature type="compositionally biased region" description="Polar residues" evidence="2">
    <location>
        <begin position="24"/>
        <end position="34"/>
    </location>
</feature>
<dbReference type="PROSITE" id="PS50211">
    <property type="entry name" value="DENN"/>
    <property type="match status" value="1"/>
</dbReference>
<feature type="compositionally biased region" description="Basic and acidic residues" evidence="2">
    <location>
        <begin position="1001"/>
        <end position="1018"/>
    </location>
</feature>
<feature type="compositionally biased region" description="Polar residues" evidence="2">
    <location>
        <begin position="56"/>
        <end position="78"/>
    </location>
</feature>
<dbReference type="Proteomes" id="UP000292702">
    <property type="component" value="Unassembled WGS sequence"/>
</dbReference>
<feature type="compositionally biased region" description="Low complexity" evidence="2">
    <location>
        <begin position="946"/>
        <end position="963"/>
    </location>
</feature>
<keyword evidence="5" id="KW-1185">Reference proteome</keyword>
<feature type="compositionally biased region" description="Low complexity" evidence="2">
    <location>
        <begin position="1025"/>
        <end position="1037"/>
    </location>
</feature>
<feature type="compositionally biased region" description="Low complexity" evidence="2">
    <location>
        <begin position="826"/>
        <end position="840"/>
    </location>
</feature>
<dbReference type="Pfam" id="PF09794">
    <property type="entry name" value="Avl9"/>
    <property type="match status" value="1"/>
</dbReference>
<evidence type="ECO:0000313" key="5">
    <source>
        <dbReference type="Proteomes" id="UP000292702"/>
    </source>
</evidence>
<evidence type="ECO:0000313" key="4">
    <source>
        <dbReference type="EMBL" id="TCD68511.1"/>
    </source>
</evidence>
<evidence type="ECO:0000256" key="1">
    <source>
        <dbReference type="ARBA" id="ARBA00038178"/>
    </source>
</evidence>
<comment type="similarity">
    <text evidence="1">Belongs to the AVL9 family.</text>
</comment>
<feature type="region of interest" description="Disordered" evidence="2">
    <location>
        <begin position="814"/>
        <end position="974"/>
    </location>
</feature>
<reference evidence="4 5" key="1">
    <citation type="submission" date="2018-11" db="EMBL/GenBank/DDBJ databases">
        <title>Genome assembly of Steccherinum ochraceum LE-BIN_3174, the white-rot fungus of the Steccherinaceae family (The Residual Polyporoid clade, Polyporales, Basidiomycota).</title>
        <authorList>
            <person name="Fedorova T.V."/>
            <person name="Glazunova O.A."/>
            <person name="Landesman E.O."/>
            <person name="Moiseenko K.V."/>
            <person name="Psurtseva N.V."/>
            <person name="Savinova O.S."/>
            <person name="Shakhova N.V."/>
            <person name="Tyazhelova T.V."/>
            <person name="Vasina D.V."/>
        </authorList>
    </citation>
    <scope>NUCLEOTIDE SEQUENCE [LARGE SCALE GENOMIC DNA]</scope>
    <source>
        <strain evidence="4 5">LE-BIN_3174</strain>
    </source>
</reference>
<dbReference type="InterPro" id="IPR018307">
    <property type="entry name" value="ABL9/DENND6_dom"/>
</dbReference>
<comment type="caution">
    <text evidence="4">The sequence shown here is derived from an EMBL/GenBank/DDBJ whole genome shotgun (WGS) entry which is preliminary data.</text>
</comment>
<feature type="compositionally biased region" description="Pro residues" evidence="2">
    <location>
        <begin position="236"/>
        <end position="246"/>
    </location>
</feature>
<accession>A0A4R0RJE2</accession>
<feature type="compositionally biased region" description="Basic and acidic residues" evidence="2">
    <location>
        <begin position="197"/>
        <end position="208"/>
    </location>
</feature>
<gene>
    <name evidence="4" type="primary">AVL9</name>
    <name evidence="4" type="ORF">EIP91_010567</name>
</gene>
<feature type="compositionally biased region" description="Polar residues" evidence="2">
    <location>
        <begin position="866"/>
        <end position="881"/>
    </location>
</feature>
<name>A0A4R0RJE2_9APHY</name>
<sequence>MTTTDSPRHSISSRPPSLPLSSSFNDSPEPTPHNSHFIIPPPTAQPDSDEEDAANLSFSSDNENDTASQKSISLSSPARSPVRESRRQSLAPNPFDHSMTSKFSPSSSFGPIASSPSPSEPVTTPTPADPVPTPVSLIRESLTSSSLASRKRESQAQTLSSESSSQDHEDDDDRSEFMRRLDEETESPFSSAAPSILEKDNEAEERNEVALPTVSPLPSTVKESPTATAARQSLARPPPPAPPALPPRLRDSASIPPSSATTYPPPPIGVSLVGHDPSRDSMASYASSVASVSSESSAMYSKKARPESLLLKQTKGPIVCGLALVDFNHLVGPKIEFSRGAIFDNEDDELTKILPFLALPDGAHLTTEDYSYFHLVPSSVSNPTTLFGISCNRQIKSAELLTKHPDVTRSTVQKAVVVLATKPVFGPIRARLGVITRALFEQKDFSDLSILDAFYESLEGSLKGQLTESGFYMGTSLRELVHTFRQRTLVLLKALMLQKKLMFYGHPVERLCTYQYSLTALVPGLLHNLDDSGSPPLAARAKSLSRPSELRTSDPKSVLAYVGLPLDLFGKDAFFQPYLPLQQLDMLKDTQSWLCGSTNSIVAQQKEVDLLVNIETNTFEFRDPRLERLAGLTPADRKWMDDIVRDVNDSWVDGEEMGGDRATASMHFKGSDDYLRQKFEEYIVGALASVKYADFLTKGQGNGVIISDGSGDPNSVNDFNMLWIQEFKKTNAYEVWERVTDPLLFDIVEPRHPCNERPSVVADISLRLTEGIQDLKLEQQLAPTREAISRTLSAGSTNFFKAVEGVRGRWLQRAPSSDESQLAPESISASNSPSVSPRISQESTRPSEIPAKPVTKNGMRPLSLVGSASISQRRTSTISQISVTSPPPPVPPVPALPATPDQGGKATWGSGIASFFSARAPRFSGSNPTTPTAENSAPARALSPLRAGSTRTASSRRGSTSSSIVSLGPRKGSVSDAASIHSVTAPNAALADLGLNEIQPKDLDKEFVPRSNPHHTDSDVDEPSATATVATGTGFAL</sequence>
<feature type="compositionally biased region" description="Low complexity" evidence="2">
    <location>
        <begin position="9"/>
        <end position="23"/>
    </location>
</feature>
<feature type="region of interest" description="Disordered" evidence="2">
    <location>
        <begin position="1001"/>
        <end position="1037"/>
    </location>
</feature>
<organism evidence="4 5">
    <name type="scientific">Steccherinum ochraceum</name>
    <dbReference type="NCBI Taxonomy" id="92696"/>
    <lineage>
        <taxon>Eukaryota</taxon>
        <taxon>Fungi</taxon>
        <taxon>Dikarya</taxon>
        <taxon>Basidiomycota</taxon>
        <taxon>Agaricomycotina</taxon>
        <taxon>Agaricomycetes</taxon>
        <taxon>Polyporales</taxon>
        <taxon>Steccherinaceae</taxon>
        <taxon>Steccherinum</taxon>
    </lineage>
</organism>
<feature type="compositionally biased region" description="Low complexity" evidence="2">
    <location>
        <begin position="155"/>
        <end position="164"/>
    </location>
</feature>
<dbReference type="GO" id="GO:0005737">
    <property type="term" value="C:cytoplasm"/>
    <property type="evidence" value="ECO:0007669"/>
    <property type="project" value="TreeGrafter"/>
</dbReference>
<dbReference type="AlphaFoldDB" id="A0A4R0RJE2"/>
<evidence type="ECO:0000259" key="3">
    <source>
        <dbReference type="PROSITE" id="PS50211"/>
    </source>
</evidence>
<protein>
    <submittedName>
        <fullName evidence="4">Late secretory pathway protein avl9</fullName>
    </submittedName>
</protein>
<dbReference type="PANTHER" id="PTHR31017:SF1">
    <property type="entry name" value="LATE SECRETORY PATHWAY PROTEIN AVL9 HOMOLOG"/>
    <property type="match status" value="1"/>
</dbReference>
<dbReference type="EMBL" id="RWJN01000064">
    <property type="protein sequence ID" value="TCD68511.1"/>
    <property type="molecule type" value="Genomic_DNA"/>
</dbReference>
<proteinExistence type="inferred from homology"/>
<dbReference type="InterPro" id="IPR037516">
    <property type="entry name" value="Tripartite_DENN"/>
</dbReference>
<dbReference type="OrthoDB" id="26278at2759"/>
<feature type="domain" description="UDENN" evidence="3">
    <location>
        <begin position="320"/>
        <end position="754"/>
    </location>
</feature>
<feature type="region of interest" description="Disordered" evidence="2">
    <location>
        <begin position="1"/>
        <end position="276"/>
    </location>
</feature>
<evidence type="ECO:0000256" key="2">
    <source>
        <dbReference type="SAM" id="MobiDB-lite"/>
    </source>
</evidence>
<feature type="compositionally biased region" description="Polar residues" evidence="2">
    <location>
        <begin position="216"/>
        <end position="231"/>
    </location>
</feature>
<dbReference type="InterPro" id="IPR051731">
    <property type="entry name" value="DENND11/AVL9_GEFs"/>
</dbReference>
<feature type="compositionally biased region" description="Pro residues" evidence="2">
    <location>
        <begin position="885"/>
        <end position="897"/>
    </location>
</feature>
<feature type="compositionally biased region" description="Polar residues" evidence="2">
    <location>
        <begin position="924"/>
        <end position="935"/>
    </location>
</feature>
<dbReference type="PANTHER" id="PTHR31017">
    <property type="entry name" value="LATE SECRETORY PATHWAY PROTEIN AVL9-RELATED"/>
    <property type="match status" value="1"/>
</dbReference>
<feature type="compositionally biased region" description="Low complexity" evidence="2">
    <location>
        <begin position="98"/>
        <end position="126"/>
    </location>
</feature>
<feature type="compositionally biased region" description="Low complexity" evidence="2">
    <location>
        <begin position="252"/>
        <end position="262"/>
    </location>
</feature>